<evidence type="ECO:0000256" key="2">
    <source>
        <dbReference type="ARBA" id="ARBA00023125"/>
    </source>
</evidence>
<keyword evidence="2" id="KW-0238">DNA-binding</keyword>
<evidence type="ECO:0000259" key="7">
    <source>
        <dbReference type="PROSITE" id="PS51737"/>
    </source>
</evidence>
<organism evidence="8 9">
    <name type="scientific">Anaeromassilibacillus senegalensis</name>
    <dbReference type="NCBI Taxonomy" id="1673717"/>
    <lineage>
        <taxon>Bacteria</taxon>
        <taxon>Bacillati</taxon>
        <taxon>Bacillota</taxon>
        <taxon>Clostridia</taxon>
        <taxon>Eubacteriales</taxon>
        <taxon>Acutalibacteraceae</taxon>
        <taxon>Anaeromassilibacillus</taxon>
    </lineage>
</organism>
<dbReference type="PANTHER" id="PTHR30461:SF23">
    <property type="entry name" value="DNA RECOMBINASE-RELATED"/>
    <property type="match status" value="1"/>
</dbReference>
<dbReference type="Gene3D" id="3.90.1750.20">
    <property type="entry name" value="Putative Large Serine Recombinase, Chain B, Domain 2"/>
    <property type="match status" value="1"/>
</dbReference>
<accession>A0ABS9CPC6</accession>
<proteinExistence type="predicted"/>
<evidence type="ECO:0000256" key="5">
    <source>
        <dbReference type="SAM" id="Coils"/>
    </source>
</evidence>
<keyword evidence="1" id="KW-0229">DNA integration</keyword>
<dbReference type="InterPro" id="IPR050639">
    <property type="entry name" value="SSR_resolvase"/>
</dbReference>
<feature type="domain" description="Recombinase" evidence="7">
    <location>
        <begin position="163"/>
        <end position="283"/>
    </location>
</feature>
<dbReference type="InterPro" id="IPR025827">
    <property type="entry name" value="Zn_ribbon_recom_dom"/>
</dbReference>
<dbReference type="RefSeq" id="WP_235322813.1">
    <property type="nucleotide sequence ID" value="NZ_JAFBIT010000001.1"/>
</dbReference>
<evidence type="ECO:0000256" key="3">
    <source>
        <dbReference type="ARBA" id="ARBA00023172"/>
    </source>
</evidence>
<dbReference type="CDD" id="cd00338">
    <property type="entry name" value="Ser_Recombinase"/>
    <property type="match status" value="1"/>
</dbReference>
<name>A0ABS9CPC6_9FIRM</name>
<sequence length="482" mass="54630">MENRGICAAYIRVSTDDQLDYSPDSQRKLLLEYAKKNGMILPEENIYTDDGISGRKAAKRPGFMALISAAKSKPKPFDVILVWKFSRFARNQEESIVYKSMLRKNCGIEVVSVSEQLPDGEFGSLIERIIEWMDEYYSIRLSGEVRRGMTERVRQGGAVSTAPIGYIYKDKKLVIEPTEAEVVRMIYRDFLGGSAMIAIAKKLNDLGIKTKRGGTWENRTVRYVLTNPVYIGKVRWSPEGTNDYHKTTGWSEDTMLVDGEHEAILSVEVFSAAQDAVEAHVRRYKGSTGISQREEVGTMLQGLVKCSSCGGTLSRSGKGMNCVRYIHGKCKSSHYITLTKLEDLILTAIESQMNNLQAEIVRRTLPVLADQTAMLEQQLKREETILEKCREAYFAGVDTIEEYRENKAASQARIERIRSLLAEQKTPKPVDVKAFAERNRPVVAMLRDKKLSEAEKNKLLRSFVDHIVFDNKTKTVIIVYYE</sequence>
<dbReference type="Proteomes" id="UP001299220">
    <property type="component" value="Unassembled WGS sequence"/>
</dbReference>
<dbReference type="SMART" id="SM00857">
    <property type="entry name" value="Resolvase"/>
    <property type="match status" value="1"/>
</dbReference>
<feature type="domain" description="Resolvase/invertase-type recombinase catalytic" evidence="6">
    <location>
        <begin position="6"/>
        <end position="156"/>
    </location>
</feature>
<evidence type="ECO:0000256" key="1">
    <source>
        <dbReference type="ARBA" id="ARBA00022908"/>
    </source>
</evidence>
<reference evidence="8 9" key="1">
    <citation type="submission" date="2020-12" db="EMBL/GenBank/DDBJ databases">
        <title>Whole genome sequences of gut porcine anaerobes.</title>
        <authorList>
            <person name="Kubasova T."/>
            <person name="Jahodarova E."/>
            <person name="Rychlik I."/>
        </authorList>
    </citation>
    <scope>NUCLEOTIDE SEQUENCE [LARGE SCALE GENOMIC DNA]</scope>
    <source>
        <strain evidence="8 9">An867</strain>
    </source>
</reference>
<dbReference type="InterPro" id="IPR006118">
    <property type="entry name" value="Recombinase_CS"/>
</dbReference>
<dbReference type="Pfam" id="PF07508">
    <property type="entry name" value="Recombinase"/>
    <property type="match status" value="1"/>
</dbReference>
<dbReference type="InterPro" id="IPR011109">
    <property type="entry name" value="DNA_bind_recombinase_dom"/>
</dbReference>
<dbReference type="PANTHER" id="PTHR30461">
    <property type="entry name" value="DNA-INVERTASE FROM LAMBDOID PROPHAGE"/>
    <property type="match status" value="1"/>
</dbReference>
<feature type="coiled-coil region" evidence="5">
    <location>
        <begin position="372"/>
        <end position="420"/>
    </location>
</feature>
<dbReference type="PROSITE" id="PS51736">
    <property type="entry name" value="RECOMBINASES_3"/>
    <property type="match status" value="1"/>
</dbReference>
<dbReference type="InterPro" id="IPR036162">
    <property type="entry name" value="Resolvase-like_N_sf"/>
</dbReference>
<dbReference type="InterPro" id="IPR006119">
    <property type="entry name" value="Resolv_N"/>
</dbReference>
<dbReference type="Gene3D" id="3.40.50.1390">
    <property type="entry name" value="Resolvase, N-terminal catalytic domain"/>
    <property type="match status" value="1"/>
</dbReference>
<dbReference type="Pfam" id="PF13408">
    <property type="entry name" value="Zn_ribbon_recom"/>
    <property type="match status" value="1"/>
</dbReference>
<protein>
    <submittedName>
        <fullName evidence="8">Recombinase family protein</fullName>
    </submittedName>
</protein>
<evidence type="ECO:0000256" key="4">
    <source>
        <dbReference type="PROSITE-ProRule" id="PRU10137"/>
    </source>
</evidence>
<dbReference type="Pfam" id="PF00239">
    <property type="entry name" value="Resolvase"/>
    <property type="match status" value="1"/>
</dbReference>
<comment type="caution">
    <text evidence="8">The sequence shown here is derived from an EMBL/GenBank/DDBJ whole genome shotgun (WGS) entry which is preliminary data.</text>
</comment>
<evidence type="ECO:0000259" key="6">
    <source>
        <dbReference type="PROSITE" id="PS51736"/>
    </source>
</evidence>
<feature type="active site" description="O-(5'-phospho-DNA)-serine intermediate" evidence="4">
    <location>
        <position position="14"/>
    </location>
</feature>
<evidence type="ECO:0000313" key="9">
    <source>
        <dbReference type="Proteomes" id="UP001299220"/>
    </source>
</evidence>
<dbReference type="EMBL" id="JAFBIT010000001">
    <property type="protein sequence ID" value="MCF2651814.1"/>
    <property type="molecule type" value="Genomic_DNA"/>
</dbReference>
<dbReference type="InterPro" id="IPR038109">
    <property type="entry name" value="DNA_bind_recomb_sf"/>
</dbReference>
<dbReference type="PROSITE" id="PS51737">
    <property type="entry name" value="RECOMBINASE_DNA_BIND"/>
    <property type="match status" value="1"/>
</dbReference>
<keyword evidence="5" id="KW-0175">Coiled coil</keyword>
<keyword evidence="9" id="KW-1185">Reference proteome</keyword>
<dbReference type="PROSITE" id="PS00397">
    <property type="entry name" value="RECOMBINASES_1"/>
    <property type="match status" value="1"/>
</dbReference>
<dbReference type="SUPFAM" id="SSF53041">
    <property type="entry name" value="Resolvase-like"/>
    <property type="match status" value="1"/>
</dbReference>
<evidence type="ECO:0000313" key="8">
    <source>
        <dbReference type="EMBL" id="MCF2651814.1"/>
    </source>
</evidence>
<gene>
    <name evidence="8" type="ORF">JQM67_04295</name>
</gene>
<keyword evidence="3" id="KW-0233">DNA recombination</keyword>